<evidence type="ECO:0000256" key="2">
    <source>
        <dbReference type="ARBA" id="ARBA00023125"/>
    </source>
</evidence>
<keyword evidence="1" id="KW-0805">Transcription regulation</keyword>
<dbReference type="Pfam" id="PF00392">
    <property type="entry name" value="GntR"/>
    <property type="match status" value="1"/>
</dbReference>
<evidence type="ECO:0000313" key="5">
    <source>
        <dbReference type="EMBL" id="AWX99073.1"/>
    </source>
</evidence>
<dbReference type="SUPFAM" id="SSF64288">
    <property type="entry name" value="Chorismate lyase-like"/>
    <property type="match status" value="1"/>
</dbReference>
<dbReference type="EMBL" id="CP016181">
    <property type="protein sequence ID" value="AWX99073.1"/>
    <property type="molecule type" value="Genomic_DNA"/>
</dbReference>
<dbReference type="RefSeq" id="WP_112135545.1">
    <property type="nucleotide sequence ID" value="NZ_CP016181.1"/>
</dbReference>
<evidence type="ECO:0000313" key="7">
    <source>
        <dbReference type="Proteomes" id="UP000249898"/>
    </source>
</evidence>
<dbReference type="AlphaFoldDB" id="A0A2Z4PPX3"/>
<reference evidence="5 7" key="1">
    <citation type="submission" date="2016-06" db="EMBL/GenBank/DDBJ databases">
        <title>The sequenced genome of the ice-adhering bacterium Marinomonas primoryensis, from Antarctica.</title>
        <authorList>
            <person name="Graham L."/>
            <person name="Vance T.D.R."/>
            <person name="Davies P.L."/>
        </authorList>
    </citation>
    <scope>NUCLEOTIDE SEQUENCE [LARGE SCALE GENOMIC DNA]</scope>
    <source>
        <strain evidence="5 7">AceL</strain>
    </source>
</reference>
<organism evidence="5 7">
    <name type="scientific">Marinomonas primoryensis</name>
    <dbReference type="NCBI Taxonomy" id="178399"/>
    <lineage>
        <taxon>Bacteria</taxon>
        <taxon>Pseudomonadati</taxon>
        <taxon>Pseudomonadota</taxon>
        <taxon>Gammaproteobacteria</taxon>
        <taxon>Oceanospirillales</taxon>
        <taxon>Oceanospirillaceae</taxon>
        <taxon>Marinomonas</taxon>
    </lineage>
</organism>
<name>A0A2Z4PPX3_9GAMM</name>
<feature type="domain" description="HTH gntR-type" evidence="4">
    <location>
        <begin position="21"/>
        <end position="89"/>
    </location>
</feature>
<protein>
    <submittedName>
        <fullName evidence="5">GntR family transcriptional regulator</fullName>
    </submittedName>
</protein>
<dbReference type="PANTHER" id="PTHR44846:SF1">
    <property type="entry name" value="MANNOSYL-D-GLYCERATE TRANSPORT_METABOLISM SYSTEM REPRESSOR MNGR-RELATED"/>
    <property type="match status" value="1"/>
</dbReference>
<dbReference type="InterPro" id="IPR036390">
    <property type="entry name" value="WH_DNA-bd_sf"/>
</dbReference>
<dbReference type="InterPro" id="IPR050679">
    <property type="entry name" value="Bact_HTH_transcr_reg"/>
</dbReference>
<dbReference type="GO" id="GO:0045892">
    <property type="term" value="P:negative regulation of DNA-templated transcription"/>
    <property type="evidence" value="ECO:0007669"/>
    <property type="project" value="TreeGrafter"/>
</dbReference>
<dbReference type="GO" id="GO:0003677">
    <property type="term" value="F:DNA binding"/>
    <property type="evidence" value="ECO:0007669"/>
    <property type="project" value="UniProtKB-KW"/>
</dbReference>
<sequence length="251" mass="28547">MSQNRVNSLFGAPETLREKGIPLYIQVKKAIQAAITEERVSGGDTLPPERDLAKYLDVSRVTIRRAIDELIKDEVLTQRQGAGTFVSERVEQPLNHLRSFTEVMEARGKTITSKWLDRSLGMPHEDECKALKLAPDQEVVRFYRLRYADGKPMALELATIPSRYILNPFAMEGSLYDLLEQQGCRPVRALQRLRAVSIDEQRASLLDIPQLSAALYIERTGINHEGTHVEFTRSWFPGDSYDFVAEIRDTL</sequence>
<dbReference type="GO" id="GO:0003700">
    <property type="term" value="F:DNA-binding transcription factor activity"/>
    <property type="evidence" value="ECO:0007669"/>
    <property type="project" value="InterPro"/>
</dbReference>
<dbReference type="PRINTS" id="PR00035">
    <property type="entry name" value="HTHGNTR"/>
</dbReference>
<dbReference type="InterPro" id="IPR036388">
    <property type="entry name" value="WH-like_DNA-bd_sf"/>
</dbReference>
<dbReference type="InterPro" id="IPR011663">
    <property type="entry name" value="UTRA"/>
</dbReference>
<gene>
    <name evidence="5" type="ORF">A8139_02955</name>
    <name evidence="6" type="ORF">ABKW32_10305</name>
</gene>
<dbReference type="Proteomes" id="UP001471651">
    <property type="component" value="Unassembled WGS sequence"/>
</dbReference>
<evidence type="ECO:0000256" key="1">
    <source>
        <dbReference type="ARBA" id="ARBA00023015"/>
    </source>
</evidence>
<evidence type="ECO:0000256" key="3">
    <source>
        <dbReference type="ARBA" id="ARBA00023163"/>
    </source>
</evidence>
<dbReference type="Gene3D" id="3.40.1410.10">
    <property type="entry name" value="Chorismate lyase-like"/>
    <property type="match status" value="1"/>
</dbReference>
<evidence type="ECO:0000313" key="6">
    <source>
        <dbReference type="EMBL" id="MEP7729837.1"/>
    </source>
</evidence>
<dbReference type="OrthoDB" id="6626198at2"/>
<dbReference type="Gene3D" id="1.10.10.10">
    <property type="entry name" value="Winged helix-like DNA-binding domain superfamily/Winged helix DNA-binding domain"/>
    <property type="match status" value="1"/>
</dbReference>
<evidence type="ECO:0000259" key="4">
    <source>
        <dbReference type="PROSITE" id="PS50949"/>
    </source>
</evidence>
<dbReference type="EMBL" id="JBDYKN010000008">
    <property type="protein sequence ID" value="MEP7729837.1"/>
    <property type="molecule type" value="Genomic_DNA"/>
</dbReference>
<dbReference type="Pfam" id="PF07702">
    <property type="entry name" value="UTRA"/>
    <property type="match status" value="1"/>
</dbReference>
<dbReference type="CDD" id="cd07377">
    <property type="entry name" value="WHTH_GntR"/>
    <property type="match status" value="1"/>
</dbReference>
<evidence type="ECO:0000313" key="8">
    <source>
        <dbReference type="Proteomes" id="UP001471651"/>
    </source>
</evidence>
<accession>A0A2Z4PPX3</accession>
<dbReference type="InterPro" id="IPR000524">
    <property type="entry name" value="Tscrpt_reg_HTH_GntR"/>
</dbReference>
<dbReference type="PANTHER" id="PTHR44846">
    <property type="entry name" value="MANNOSYL-D-GLYCERATE TRANSPORT/METABOLISM SYSTEM REPRESSOR MNGR-RELATED"/>
    <property type="match status" value="1"/>
</dbReference>
<dbReference type="InterPro" id="IPR028978">
    <property type="entry name" value="Chorismate_lyase_/UTRA_dom_sf"/>
</dbReference>
<dbReference type="SUPFAM" id="SSF46785">
    <property type="entry name" value="Winged helix' DNA-binding domain"/>
    <property type="match status" value="1"/>
</dbReference>
<dbReference type="PROSITE" id="PS50949">
    <property type="entry name" value="HTH_GNTR"/>
    <property type="match status" value="1"/>
</dbReference>
<proteinExistence type="predicted"/>
<keyword evidence="3" id="KW-0804">Transcription</keyword>
<dbReference type="SMART" id="SM00866">
    <property type="entry name" value="UTRA"/>
    <property type="match status" value="1"/>
</dbReference>
<keyword evidence="2" id="KW-0238">DNA-binding</keyword>
<dbReference type="Proteomes" id="UP000249898">
    <property type="component" value="Chromosome"/>
</dbReference>
<dbReference type="SMART" id="SM00345">
    <property type="entry name" value="HTH_GNTR"/>
    <property type="match status" value="1"/>
</dbReference>
<reference evidence="6 8" key="2">
    <citation type="submission" date="2024-05" db="EMBL/GenBank/DDBJ databases">
        <authorList>
            <person name="Busch G.E."/>
            <person name="Sharma I."/>
        </authorList>
    </citation>
    <scope>NUCLEOTIDE SEQUENCE [LARGE SCALE GENOMIC DNA]</scope>
    <source>
        <strain evidence="6 8">23GB23</strain>
    </source>
</reference>
<keyword evidence="8" id="KW-1185">Reference proteome</keyword>